<gene>
    <name evidence="1" type="ORF">DWY11_04170</name>
</gene>
<sequence length="263" mass="29301">MIIKFQIIKSVVIEAVKATTYLKAKIDTAADNNAAKVGFNEAAGDDQVHERVLTHDFDTSLEIVKTILAEYLVPNAQTIGDNIIYYGNKTDDVVEFTINASRRCNGTLTDTLARLVAKYVEDYMTFQWWTRTTNLKQAEIYQASLAIDEQSIRRCFVLSGPAVPTVPYTQHLTAKVDGSEEDGAVAIRIDDMEVTLSYSIDEGTIDDIEARSSDPSILEVHRSKEPHAFWLKPINTGVAIITLFSRHSDKLEVEVEATVAKEV</sequence>
<dbReference type="Proteomes" id="UP000283872">
    <property type="component" value="Unassembled WGS sequence"/>
</dbReference>
<dbReference type="EMBL" id="QRVA01000006">
    <property type="protein sequence ID" value="RGS17984.1"/>
    <property type="molecule type" value="Genomic_DNA"/>
</dbReference>
<evidence type="ECO:0000313" key="1">
    <source>
        <dbReference type="EMBL" id="RGS17984.1"/>
    </source>
</evidence>
<proteinExistence type="predicted"/>
<protein>
    <submittedName>
        <fullName evidence="1">Uncharacterized protein</fullName>
    </submittedName>
</protein>
<evidence type="ECO:0000313" key="2">
    <source>
        <dbReference type="Proteomes" id="UP000283872"/>
    </source>
</evidence>
<comment type="caution">
    <text evidence="1">The sequence shown here is derived from an EMBL/GenBank/DDBJ whole genome shotgun (WGS) entry which is preliminary data.</text>
</comment>
<accession>A0A3E5E926</accession>
<dbReference type="RefSeq" id="WP_117586312.1">
    <property type="nucleotide sequence ID" value="NZ_QRVA01000006.1"/>
</dbReference>
<name>A0A3E5E926_9BACT</name>
<organism evidence="1 2">
    <name type="scientific">Segatella copri</name>
    <dbReference type="NCBI Taxonomy" id="165179"/>
    <lineage>
        <taxon>Bacteria</taxon>
        <taxon>Pseudomonadati</taxon>
        <taxon>Bacteroidota</taxon>
        <taxon>Bacteroidia</taxon>
        <taxon>Bacteroidales</taxon>
        <taxon>Prevotellaceae</taxon>
        <taxon>Segatella</taxon>
    </lineage>
</organism>
<reference evidence="1 2" key="1">
    <citation type="submission" date="2018-08" db="EMBL/GenBank/DDBJ databases">
        <title>A genome reference for cultivated species of the human gut microbiota.</title>
        <authorList>
            <person name="Zou Y."/>
            <person name="Xue W."/>
            <person name="Luo G."/>
        </authorList>
    </citation>
    <scope>NUCLEOTIDE SEQUENCE [LARGE SCALE GENOMIC DNA]</scope>
    <source>
        <strain evidence="1 2">AF24-12</strain>
    </source>
</reference>
<dbReference type="AlphaFoldDB" id="A0A3E5E926"/>